<dbReference type="GO" id="GO:0005886">
    <property type="term" value="C:plasma membrane"/>
    <property type="evidence" value="ECO:0007669"/>
    <property type="project" value="UniProtKB-SubCell"/>
</dbReference>
<dbReference type="EC" id="2.7.13.3" evidence="3"/>
<dbReference type="Pfam" id="PF02518">
    <property type="entry name" value="HATPase_c"/>
    <property type="match status" value="1"/>
</dbReference>
<dbReference type="InterPro" id="IPR005467">
    <property type="entry name" value="His_kinase_dom"/>
</dbReference>
<keyword evidence="10" id="KW-1133">Transmembrane helix</keyword>
<name>A0A6G9QH87_9GAMM</name>
<dbReference type="PANTHER" id="PTHR44936:SF10">
    <property type="entry name" value="SENSOR PROTEIN RSTB"/>
    <property type="match status" value="1"/>
</dbReference>
<dbReference type="KEGG" id="saes:HBH39_03970"/>
<evidence type="ECO:0000256" key="10">
    <source>
        <dbReference type="SAM" id="Phobius"/>
    </source>
</evidence>
<keyword evidence="5" id="KW-0597">Phosphoprotein</keyword>
<comment type="subcellular location">
    <subcellularLocation>
        <location evidence="2">Cell membrane</location>
        <topology evidence="2">Multi-pass membrane protein</topology>
    </subcellularLocation>
</comment>
<evidence type="ECO:0000256" key="7">
    <source>
        <dbReference type="ARBA" id="ARBA00022741"/>
    </source>
</evidence>
<organism evidence="13 14">
    <name type="scientific">Shewanella aestuarii</name>
    <dbReference type="NCBI Taxonomy" id="1028752"/>
    <lineage>
        <taxon>Bacteria</taxon>
        <taxon>Pseudomonadati</taxon>
        <taxon>Pseudomonadota</taxon>
        <taxon>Gammaproteobacteria</taxon>
        <taxon>Alteromonadales</taxon>
        <taxon>Shewanellaceae</taxon>
        <taxon>Shewanella</taxon>
    </lineage>
</organism>
<sequence>MKRLFISLYLLLSLSFIGIGWTLDSLWQNHVDDSGDVDAPLIAFAILLSKSPEKQRLALLNLISQQVDFPLQLLERNQIALHGNMQLSPNKIITTQADDEHQLQFIAVDEQVLMAGPIDIDPRGKLRNIFTIIFYISLALVALIWVWPLSRDLNTLRVATRKFGEANWGTRIELSPSSQVAPLALTFNDMAQHISSLIDNQKHLTNAVSHEIRTPLARLKFALALLPQYCLPETSEQKRVNFLNDMHSDIKEMEDLLQELLTYASLETMHIEPILENCELVSISKEMISRLSDLSRIKINFQHDELDEIFIKGEGSLVERALQNLITNSQRYAKQQIDVTLTRDKNKVYLAVSNDGPSIPVEDQPHIFEAFYRSKLQHLGNKGHGLGLAIIKRIMLRHKGDVSVFSDNNKTEFTLSWPVIP</sequence>
<comment type="catalytic activity">
    <reaction evidence="1">
        <text>ATP + protein L-histidine = ADP + protein N-phospho-L-histidine.</text>
        <dbReference type="EC" id="2.7.13.3"/>
    </reaction>
</comment>
<dbReference type="EMBL" id="CP050313">
    <property type="protein sequence ID" value="QIR13758.1"/>
    <property type="molecule type" value="Genomic_DNA"/>
</dbReference>
<evidence type="ECO:0000259" key="12">
    <source>
        <dbReference type="PROSITE" id="PS50885"/>
    </source>
</evidence>
<feature type="transmembrane region" description="Helical" evidence="10">
    <location>
        <begin position="129"/>
        <end position="147"/>
    </location>
</feature>
<keyword evidence="9" id="KW-0067">ATP-binding</keyword>
<gene>
    <name evidence="13" type="ORF">HBH39_03970</name>
</gene>
<keyword evidence="8" id="KW-0418">Kinase</keyword>
<keyword evidence="4" id="KW-1003">Cell membrane</keyword>
<evidence type="ECO:0000256" key="6">
    <source>
        <dbReference type="ARBA" id="ARBA00022679"/>
    </source>
</evidence>
<dbReference type="CDD" id="cd00082">
    <property type="entry name" value="HisKA"/>
    <property type="match status" value="1"/>
</dbReference>
<reference evidence="13 14" key="1">
    <citation type="submission" date="2020-03" db="EMBL/GenBank/DDBJ databases">
        <title>Complete genome sequence of Shewanella sp.</title>
        <authorList>
            <person name="Kim Y.-S."/>
            <person name="Kim S.-J."/>
            <person name="Jung H.-K."/>
            <person name="Kim K.-H."/>
        </authorList>
    </citation>
    <scope>NUCLEOTIDE SEQUENCE [LARGE SCALE GENOMIC DNA]</scope>
    <source>
        <strain evidence="13 14">PN3F2</strain>
    </source>
</reference>
<dbReference type="InterPro" id="IPR050980">
    <property type="entry name" value="2C_sensor_his_kinase"/>
</dbReference>
<accession>A0A6G9QH87</accession>
<dbReference type="Gene3D" id="1.10.287.130">
    <property type="match status" value="1"/>
</dbReference>
<proteinExistence type="predicted"/>
<feature type="domain" description="Histidine kinase" evidence="11">
    <location>
        <begin position="207"/>
        <end position="421"/>
    </location>
</feature>
<keyword evidence="7" id="KW-0547">Nucleotide-binding</keyword>
<dbReference type="SUPFAM" id="SSF55874">
    <property type="entry name" value="ATPase domain of HSP90 chaperone/DNA topoisomerase II/histidine kinase"/>
    <property type="match status" value="1"/>
</dbReference>
<dbReference type="Pfam" id="PF00512">
    <property type="entry name" value="HisKA"/>
    <property type="match status" value="1"/>
</dbReference>
<feature type="domain" description="HAMP" evidence="12">
    <location>
        <begin position="147"/>
        <end position="199"/>
    </location>
</feature>
<keyword evidence="10" id="KW-0472">Membrane</keyword>
<evidence type="ECO:0000259" key="11">
    <source>
        <dbReference type="PROSITE" id="PS50109"/>
    </source>
</evidence>
<dbReference type="InterPro" id="IPR036097">
    <property type="entry name" value="HisK_dim/P_sf"/>
</dbReference>
<evidence type="ECO:0000313" key="14">
    <source>
        <dbReference type="Proteomes" id="UP000502608"/>
    </source>
</evidence>
<evidence type="ECO:0000256" key="5">
    <source>
        <dbReference type="ARBA" id="ARBA00022553"/>
    </source>
</evidence>
<dbReference type="InterPro" id="IPR003594">
    <property type="entry name" value="HATPase_dom"/>
</dbReference>
<dbReference type="RefSeq" id="WP_167675805.1">
    <property type="nucleotide sequence ID" value="NZ_CP050313.1"/>
</dbReference>
<keyword evidence="14" id="KW-1185">Reference proteome</keyword>
<dbReference type="PROSITE" id="PS50885">
    <property type="entry name" value="HAMP"/>
    <property type="match status" value="1"/>
</dbReference>
<dbReference type="Proteomes" id="UP000502608">
    <property type="component" value="Chromosome"/>
</dbReference>
<evidence type="ECO:0000256" key="3">
    <source>
        <dbReference type="ARBA" id="ARBA00012438"/>
    </source>
</evidence>
<dbReference type="PROSITE" id="PS50109">
    <property type="entry name" value="HIS_KIN"/>
    <property type="match status" value="1"/>
</dbReference>
<dbReference type="InterPro" id="IPR003660">
    <property type="entry name" value="HAMP_dom"/>
</dbReference>
<dbReference type="InterPro" id="IPR003661">
    <property type="entry name" value="HisK_dim/P_dom"/>
</dbReference>
<dbReference type="PRINTS" id="PR00344">
    <property type="entry name" value="BCTRLSENSOR"/>
</dbReference>
<dbReference type="PANTHER" id="PTHR44936">
    <property type="entry name" value="SENSOR PROTEIN CREC"/>
    <property type="match status" value="1"/>
</dbReference>
<keyword evidence="10" id="KW-0812">Transmembrane</keyword>
<evidence type="ECO:0000256" key="8">
    <source>
        <dbReference type="ARBA" id="ARBA00022777"/>
    </source>
</evidence>
<dbReference type="InterPro" id="IPR036890">
    <property type="entry name" value="HATPase_C_sf"/>
</dbReference>
<dbReference type="SMART" id="SM00388">
    <property type="entry name" value="HisKA"/>
    <property type="match status" value="1"/>
</dbReference>
<evidence type="ECO:0000256" key="2">
    <source>
        <dbReference type="ARBA" id="ARBA00004651"/>
    </source>
</evidence>
<keyword evidence="6" id="KW-0808">Transferase</keyword>
<dbReference type="AlphaFoldDB" id="A0A6G9QH87"/>
<dbReference type="SUPFAM" id="SSF47384">
    <property type="entry name" value="Homodimeric domain of signal transducing histidine kinase"/>
    <property type="match status" value="1"/>
</dbReference>
<dbReference type="CDD" id="cd00075">
    <property type="entry name" value="HATPase"/>
    <property type="match status" value="1"/>
</dbReference>
<dbReference type="GO" id="GO:0005524">
    <property type="term" value="F:ATP binding"/>
    <property type="evidence" value="ECO:0007669"/>
    <property type="project" value="UniProtKB-KW"/>
</dbReference>
<dbReference type="InterPro" id="IPR004358">
    <property type="entry name" value="Sig_transdc_His_kin-like_C"/>
</dbReference>
<dbReference type="GO" id="GO:0000155">
    <property type="term" value="F:phosphorelay sensor kinase activity"/>
    <property type="evidence" value="ECO:0007669"/>
    <property type="project" value="InterPro"/>
</dbReference>
<evidence type="ECO:0000256" key="9">
    <source>
        <dbReference type="ARBA" id="ARBA00022840"/>
    </source>
</evidence>
<protein>
    <recommendedName>
        <fullName evidence="3">histidine kinase</fullName>
        <ecNumber evidence="3">2.7.13.3</ecNumber>
    </recommendedName>
</protein>
<evidence type="ECO:0000256" key="4">
    <source>
        <dbReference type="ARBA" id="ARBA00022475"/>
    </source>
</evidence>
<evidence type="ECO:0000256" key="1">
    <source>
        <dbReference type="ARBA" id="ARBA00000085"/>
    </source>
</evidence>
<dbReference type="SMART" id="SM00387">
    <property type="entry name" value="HATPase_c"/>
    <property type="match status" value="1"/>
</dbReference>
<evidence type="ECO:0000313" key="13">
    <source>
        <dbReference type="EMBL" id="QIR13758.1"/>
    </source>
</evidence>
<dbReference type="Gene3D" id="3.30.565.10">
    <property type="entry name" value="Histidine kinase-like ATPase, C-terminal domain"/>
    <property type="match status" value="1"/>
</dbReference>
<dbReference type="CDD" id="cd06225">
    <property type="entry name" value="HAMP"/>
    <property type="match status" value="1"/>
</dbReference>